<dbReference type="RefSeq" id="WP_380134443.1">
    <property type="nucleotide sequence ID" value="NZ_JBHLUI010000002.1"/>
</dbReference>
<protein>
    <recommendedName>
        <fullName evidence="3">Excreted virulence factor EspC (Type VII ESX diderm)</fullName>
    </recommendedName>
</protein>
<dbReference type="EMBL" id="JBHMDM010000002">
    <property type="protein sequence ID" value="MFB9376043.1"/>
    <property type="molecule type" value="Genomic_DNA"/>
</dbReference>
<gene>
    <name evidence="1" type="ORF">ACFFVI_03585</name>
</gene>
<comment type="caution">
    <text evidence="1">The sequence shown here is derived from an EMBL/GenBank/DDBJ whole genome shotgun (WGS) entry which is preliminary data.</text>
</comment>
<keyword evidence="2" id="KW-1185">Reference proteome</keyword>
<dbReference type="Gene3D" id="1.10.287.1060">
    <property type="entry name" value="ESAT-6-like"/>
    <property type="match status" value="1"/>
</dbReference>
<evidence type="ECO:0000313" key="1">
    <source>
        <dbReference type="EMBL" id="MFB9376043.1"/>
    </source>
</evidence>
<sequence length="105" mass="10269">MQTSVDTGELRSVAAALQRCGHDVGAALHGLVGNADGVPGWASGRAVTAARAFLDAVLDAGAQVEGGYGHLAAAVAAAADRCEGVERDVSGVLLPSVGPPGTLPP</sequence>
<dbReference type="InterPro" id="IPR036689">
    <property type="entry name" value="ESAT-6-like_sf"/>
</dbReference>
<organism evidence="1 2">
    <name type="scientific">Kineococcus gynurae</name>
    <dbReference type="NCBI Taxonomy" id="452979"/>
    <lineage>
        <taxon>Bacteria</taxon>
        <taxon>Bacillati</taxon>
        <taxon>Actinomycetota</taxon>
        <taxon>Actinomycetes</taxon>
        <taxon>Kineosporiales</taxon>
        <taxon>Kineosporiaceae</taxon>
        <taxon>Kineococcus</taxon>
    </lineage>
</organism>
<dbReference type="SUPFAM" id="SSF140453">
    <property type="entry name" value="EsxAB dimer-like"/>
    <property type="match status" value="1"/>
</dbReference>
<reference evidence="1 2" key="1">
    <citation type="submission" date="2024-09" db="EMBL/GenBank/DDBJ databases">
        <authorList>
            <person name="Sun Q."/>
            <person name="Mori K."/>
        </authorList>
    </citation>
    <scope>NUCLEOTIDE SEQUENCE [LARGE SCALE GENOMIC DNA]</scope>
    <source>
        <strain evidence="1 2">TISTR 1856</strain>
    </source>
</reference>
<accession>A0ABV5LPT0</accession>
<name>A0ABV5LPT0_9ACTN</name>
<dbReference type="Proteomes" id="UP001589748">
    <property type="component" value="Unassembled WGS sequence"/>
</dbReference>
<evidence type="ECO:0000313" key="2">
    <source>
        <dbReference type="Proteomes" id="UP001589748"/>
    </source>
</evidence>
<evidence type="ECO:0008006" key="3">
    <source>
        <dbReference type="Google" id="ProtNLM"/>
    </source>
</evidence>
<proteinExistence type="predicted"/>